<dbReference type="RefSeq" id="WP_048119729.1">
    <property type="nucleotide sequence ID" value="NZ_CP009530.1"/>
</dbReference>
<evidence type="ECO:0000313" key="2">
    <source>
        <dbReference type="EMBL" id="AKB58196.1"/>
    </source>
</evidence>
<dbReference type="AlphaFoldDB" id="A0A0E3LQF8"/>
<keyword evidence="1" id="KW-0812">Transmembrane</keyword>
<sequence>MSGEAISSAILTIASIICAFSFVSVVYPSVISAGDPIVSRTNAMGDQILTDFEILHETTAAEGLEVHIWVKNVGPKGISSGLIQRSDLFFGEVGKFERIPYDENGSLAPCWNYSIEQSNDDNWDKGETLQIRLKPADVLVSGAKYFIKFSAYNGVSEEAYFTVS</sequence>
<dbReference type="GeneID" id="24843899"/>
<evidence type="ECO:0008006" key="4">
    <source>
        <dbReference type="Google" id="ProtNLM"/>
    </source>
</evidence>
<reference evidence="2 3" key="1">
    <citation type="submission" date="2014-07" db="EMBL/GenBank/DDBJ databases">
        <title>Methanogenic archaea and the global carbon cycle.</title>
        <authorList>
            <person name="Henriksen J.R."/>
            <person name="Luke J."/>
            <person name="Reinhart S."/>
            <person name="Benedict M.N."/>
            <person name="Youngblut N.D."/>
            <person name="Metcalf M.E."/>
            <person name="Whitaker R.J."/>
            <person name="Metcalf W.W."/>
        </authorList>
    </citation>
    <scope>NUCLEOTIDE SEQUENCE [LARGE SCALE GENOMIC DNA]</scope>
    <source>
        <strain evidence="2 3">227</strain>
    </source>
</reference>
<evidence type="ECO:0000256" key="1">
    <source>
        <dbReference type="SAM" id="Phobius"/>
    </source>
</evidence>
<dbReference type="HOGENOM" id="CLU_108339_0_0_2"/>
<gene>
    <name evidence="2" type="ORF">MSBR2_1680</name>
</gene>
<proteinExistence type="predicted"/>
<evidence type="ECO:0000313" key="3">
    <source>
        <dbReference type="Proteomes" id="UP000033079"/>
    </source>
</evidence>
<feature type="transmembrane region" description="Helical" evidence="1">
    <location>
        <begin position="6"/>
        <end position="30"/>
    </location>
</feature>
<dbReference type="EMBL" id="CP009530">
    <property type="protein sequence ID" value="AKB58196.1"/>
    <property type="molecule type" value="Genomic_DNA"/>
</dbReference>
<name>A0A0E3LQF8_METBA</name>
<protein>
    <recommendedName>
        <fullName evidence="4">Archaeal Type IV pilin N-terminal domain-containing protein</fullName>
    </recommendedName>
</protein>
<dbReference type="KEGG" id="mbar:MSBR2_1680"/>
<accession>A0A0E3LQF8</accession>
<keyword evidence="1" id="KW-1133">Transmembrane helix</keyword>
<keyword evidence="1" id="KW-0472">Membrane</keyword>
<organism evidence="2 3">
    <name type="scientific">Methanosarcina barkeri 227</name>
    <dbReference type="NCBI Taxonomy" id="1434106"/>
    <lineage>
        <taxon>Archaea</taxon>
        <taxon>Methanobacteriati</taxon>
        <taxon>Methanobacteriota</taxon>
        <taxon>Stenosarchaea group</taxon>
        <taxon>Methanomicrobia</taxon>
        <taxon>Methanosarcinales</taxon>
        <taxon>Methanosarcinaceae</taxon>
        <taxon>Methanosarcina</taxon>
    </lineage>
</organism>
<dbReference type="Proteomes" id="UP000033079">
    <property type="component" value="Chromosome"/>
</dbReference>
<dbReference type="PATRIC" id="fig|1434106.5.peg.2159"/>